<dbReference type="GO" id="GO:0140824">
    <property type="term" value="F:thioredoxin-dependent peroxiredoxin activity"/>
    <property type="evidence" value="ECO:0007669"/>
    <property type="project" value="UniProtKB-EC"/>
</dbReference>
<reference evidence="17" key="1">
    <citation type="submission" date="2021-01" db="EMBL/GenBank/DDBJ databases">
        <authorList>
            <person name="Bezrukov I."/>
        </authorList>
    </citation>
    <scope>NUCLEOTIDE SEQUENCE</scope>
</reference>
<comment type="similarity">
    <text evidence="2">Belongs to the DPM3 family.</text>
</comment>
<dbReference type="FunFam" id="3.40.30.10:FF:000011">
    <property type="entry name" value="Peroxiredoxin PRX1"/>
    <property type="match status" value="1"/>
</dbReference>
<comment type="similarity">
    <text evidence="12">Belongs to the peroxiredoxin family. Prx6 subfamily.</text>
</comment>
<dbReference type="InterPro" id="IPR013174">
    <property type="entry name" value="DPM3"/>
</dbReference>
<dbReference type="AlphaFoldDB" id="A0A8S1ZLC3"/>
<dbReference type="Gene3D" id="3.30.1020.10">
    <property type="entry name" value="Antioxidant, Horf6, Chain A, domain2"/>
    <property type="match status" value="1"/>
</dbReference>
<gene>
    <name evidence="17" type="ORF">AARE701A_LOCUS3120</name>
</gene>
<evidence type="ECO:0000313" key="18">
    <source>
        <dbReference type="Proteomes" id="UP000682877"/>
    </source>
</evidence>
<dbReference type="PROSITE" id="PS51352">
    <property type="entry name" value="THIOREDOXIN_2"/>
    <property type="match status" value="1"/>
</dbReference>
<dbReference type="Proteomes" id="UP000682877">
    <property type="component" value="Chromosome 1"/>
</dbReference>
<evidence type="ECO:0000313" key="17">
    <source>
        <dbReference type="EMBL" id="CAE5959612.1"/>
    </source>
</evidence>
<sequence length="280" mass="30997">MPGITLGDTVPNLEVATTHGKFKLHDYFADSWTVLFSHPGDFTPVCTTELGAMAKYAHEFDKRGVKLLGLSCDDVQSHKEWIKDIEAFAHGSKVKYPIIADPNKEIIPQLNMIDPIENGPSRALHIVGPDSKIKLSFLYPSTTGRNMDEVLRALDSLLMASKHNNKIATPVNWKPDEPVVISPAVSDEEAKKMFPQGFKTADLPSKKGYLRHTEAAIIPRSHTWLLPIYFVVSLGCYGLLMVGIGLMQFPTCPQEAVLLQKDIAEAKDFFKHKGVDVGSN</sequence>
<keyword evidence="10 15" id="KW-0472">Membrane</keyword>
<name>A0A8S1ZLC3_ARAAE</name>
<dbReference type="Gene3D" id="3.40.30.10">
    <property type="entry name" value="Glutaredoxin"/>
    <property type="match status" value="1"/>
</dbReference>
<keyword evidence="4" id="KW-0575">Peroxidase</keyword>
<dbReference type="PANTHER" id="PTHR43503:SF4">
    <property type="entry name" value="PEROXIREDOXIN-6"/>
    <property type="match status" value="1"/>
</dbReference>
<evidence type="ECO:0000256" key="2">
    <source>
        <dbReference type="ARBA" id="ARBA00010430"/>
    </source>
</evidence>
<comment type="subcellular location">
    <subcellularLocation>
        <location evidence="1">Endoplasmic reticulum membrane</location>
        <topology evidence="1">Multi-pass membrane protein</topology>
    </subcellularLocation>
</comment>
<dbReference type="InterPro" id="IPR019479">
    <property type="entry name" value="Peroxiredoxin_C"/>
</dbReference>
<dbReference type="Pfam" id="PF10417">
    <property type="entry name" value="1-cysPrx_C"/>
    <property type="match status" value="1"/>
</dbReference>
<evidence type="ECO:0000259" key="16">
    <source>
        <dbReference type="PROSITE" id="PS51352"/>
    </source>
</evidence>
<evidence type="ECO:0000256" key="6">
    <source>
        <dbReference type="ARBA" id="ARBA00022824"/>
    </source>
</evidence>
<dbReference type="GO" id="GO:0005739">
    <property type="term" value="C:mitochondrion"/>
    <property type="evidence" value="ECO:0007669"/>
    <property type="project" value="TreeGrafter"/>
</dbReference>
<evidence type="ECO:0000256" key="14">
    <source>
        <dbReference type="ARBA" id="ARBA00049091"/>
    </source>
</evidence>
<feature type="transmembrane region" description="Helical" evidence="15">
    <location>
        <begin position="224"/>
        <end position="246"/>
    </location>
</feature>
<evidence type="ECO:0000256" key="9">
    <source>
        <dbReference type="ARBA" id="ARBA00023002"/>
    </source>
</evidence>
<dbReference type="InterPro" id="IPR000866">
    <property type="entry name" value="AhpC/TSA"/>
</dbReference>
<dbReference type="SUPFAM" id="SSF52833">
    <property type="entry name" value="Thioredoxin-like"/>
    <property type="match status" value="1"/>
</dbReference>
<keyword evidence="11" id="KW-0676">Redox-active center</keyword>
<dbReference type="InterPro" id="IPR045020">
    <property type="entry name" value="PRX_1cys"/>
</dbReference>
<evidence type="ECO:0000256" key="13">
    <source>
        <dbReference type="ARBA" id="ARBA00045282"/>
    </source>
</evidence>
<dbReference type="PANTHER" id="PTHR43503">
    <property type="entry name" value="MCG48959-RELATED"/>
    <property type="match status" value="1"/>
</dbReference>
<evidence type="ECO:0000256" key="4">
    <source>
        <dbReference type="ARBA" id="ARBA00022559"/>
    </source>
</evidence>
<evidence type="ECO:0000256" key="8">
    <source>
        <dbReference type="ARBA" id="ARBA00022989"/>
    </source>
</evidence>
<dbReference type="EC" id="1.11.1.24" evidence="3"/>
<keyword evidence="5 15" id="KW-0812">Transmembrane</keyword>
<evidence type="ECO:0000256" key="1">
    <source>
        <dbReference type="ARBA" id="ARBA00004477"/>
    </source>
</evidence>
<evidence type="ECO:0000256" key="10">
    <source>
        <dbReference type="ARBA" id="ARBA00023136"/>
    </source>
</evidence>
<organism evidence="17 18">
    <name type="scientific">Arabidopsis arenosa</name>
    <name type="common">Sand rock-cress</name>
    <name type="synonym">Cardaminopsis arenosa</name>
    <dbReference type="NCBI Taxonomy" id="38785"/>
    <lineage>
        <taxon>Eukaryota</taxon>
        <taxon>Viridiplantae</taxon>
        <taxon>Streptophyta</taxon>
        <taxon>Embryophyta</taxon>
        <taxon>Tracheophyta</taxon>
        <taxon>Spermatophyta</taxon>
        <taxon>Magnoliopsida</taxon>
        <taxon>eudicotyledons</taxon>
        <taxon>Gunneridae</taxon>
        <taxon>Pentapetalae</taxon>
        <taxon>rosids</taxon>
        <taxon>malvids</taxon>
        <taxon>Brassicales</taxon>
        <taxon>Brassicaceae</taxon>
        <taxon>Camelineae</taxon>
        <taxon>Arabidopsis</taxon>
    </lineage>
</organism>
<dbReference type="Pfam" id="PF08285">
    <property type="entry name" value="DPM3"/>
    <property type="match status" value="1"/>
</dbReference>
<comment type="catalytic activity">
    <reaction evidence="14">
        <text>a hydroperoxide + [thioredoxin]-dithiol = an alcohol + [thioredoxin]-disulfide + H2O</text>
        <dbReference type="Rhea" id="RHEA:62620"/>
        <dbReference type="Rhea" id="RHEA-COMP:10698"/>
        <dbReference type="Rhea" id="RHEA-COMP:10700"/>
        <dbReference type="ChEBI" id="CHEBI:15377"/>
        <dbReference type="ChEBI" id="CHEBI:29950"/>
        <dbReference type="ChEBI" id="CHEBI:30879"/>
        <dbReference type="ChEBI" id="CHEBI:35924"/>
        <dbReference type="ChEBI" id="CHEBI:50058"/>
        <dbReference type="EC" id="1.11.1.24"/>
    </reaction>
</comment>
<feature type="domain" description="Thioredoxin" evidence="16">
    <location>
        <begin position="4"/>
        <end position="159"/>
    </location>
</feature>
<dbReference type="Pfam" id="PF00578">
    <property type="entry name" value="AhpC-TSA"/>
    <property type="match status" value="1"/>
</dbReference>
<evidence type="ECO:0000256" key="11">
    <source>
        <dbReference type="ARBA" id="ARBA00023284"/>
    </source>
</evidence>
<evidence type="ECO:0000256" key="15">
    <source>
        <dbReference type="SAM" id="Phobius"/>
    </source>
</evidence>
<protein>
    <recommendedName>
        <fullName evidence="3">thioredoxin-dependent peroxiredoxin</fullName>
        <ecNumber evidence="3">1.11.1.24</ecNumber>
    </recommendedName>
</protein>
<evidence type="ECO:0000256" key="12">
    <source>
        <dbReference type="ARBA" id="ARBA00025719"/>
    </source>
</evidence>
<evidence type="ECO:0000256" key="7">
    <source>
        <dbReference type="ARBA" id="ARBA00022862"/>
    </source>
</evidence>
<dbReference type="GO" id="GO:0005829">
    <property type="term" value="C:cytosol"/>
    <property type="evidence" value="ECO:0007669"/>
    <property type="project" value="TreeGrafter"/>
</dbReference>
<dbReference type="GO" id="GO:0005789">
    <property type="term" value="C:endoplasmic reticulum membrane"/>
    <property type="evidence" value="ECO:0007669"/>
    <property type="project" value="UniProtKB-SubCell"/>
</dbReference>
<dbReference type="EMBL" id="LR999451">
    <property type="protein sequence ID" value="CAE5959612.1"/>
    <property type="molecule type" value="Genomic_DNA"/>
</dbReference>
<dbReference type="CDD" id="cd03016">
    <property type="entry name" value="PRX_1cys"/>
    <property type="match status" value="1"/>
</dbReference>
<keyword evidence="7" id="KW-0049">Antioxidant</keyword>
<keyword evidence="9" id="KW-0560">Oxidoreductase</keyword>
<comment type="function">
    <text evidence="13">Thiol-specific peroxidase that catalyzes the reduction of hydrogen peroxide and organic hydroperoxides to water and alcohols, respectively. Seems to contribute to the inhibition of germination during stress.</text>
</comment>
<proteinExistence type="inferred from homology"/>
<dbReference type="InterPro" id="IPR013766">
    <property type="entry name" value="Thioredoxin_domain"/>
</dbReference>
<evidence type="ECO:0000256" key="5">
    <source>
        <dbReference type="ARBA" id="ARBA00022692"/>
    </source>
</evidence>
<keyword evidence="18" id="KW-1185">Reference proteome</keyword>
<accession>A0A8S1ZLC3</accession>
<dbReference type="FunFam" id="3.30.1020.10:FF:000001">
    <property type="entry name" value="1-Cys peroxiredoxin"/>
    <property type="match status" value="1"/>
</dbReference>
<keyword evidence="8 15" id="KW-1133">Transmembrane helix</keyword>
<dbReference type="GO" id="GO:0045454">
    <property type="term" value="P:cell redox homeostasis"/>
    <property type="evidence" value="ECO:0007669"/>
    <property type="project" value="TreeGrafter"/>
</dbReference>
<evidence type="ECO:0000256" key="3">
    <source>
        <dbReference type="ARBA" id="ARBA00013017"/>
    </source>
</evidence>
<keyword evidence="6" id="KW-0256">Endoplasmic reticulum</keyword>
<dbReference type="InterPro" id="IPR036249">
    <property type="entry name" value="Thioredoxin-like_sf"/>
</dbReference>